<comment type="caution">
    <text evidence="1">The sequence shown here is derived from an EMBL/GenBank/DDBJ whole genome shotgun (WGS) entry which is preliminary data.</text>
</comment>
<evidence type="ECO:0000313" key="1">
    <source>
        <dbReference type="EMBL" id="EBA05872.1"/>
    </source>
</evidence>
<dbReference type="RefSeq" id="WP_005863514.1">
    <property type="nucleotide sequence ID" value="NZ_AAYA01000021.1"/>
</dbReference>
<evidence type="ECO:0000313" key="2">
    <source>
        <dbReference type="Proteomes" id="UP000005713"/>
    </source>
</evidence>
<organism evidence="1 2">
    <name type="scientific">Sagittula stellata (strain ATCC 700073 / DSM 11524 / E-37)</name>
    <dbReference type="NCBI Taxonomy" id="388399"/>
    <lineage>
        <taxon>Bacteria</taxon>
        <taxon>Pseudomonadati</taxon>
        <taxon>Pseudomonadota</taxon>
        <taxon>Alphaproteobacteria</taxon>
        <taxon>Rhodobacterales</taxon>
        <taxon>Roseobacteraceae</taxon>
        <taxon>Sagittula</taxon>
    </lineage>
</organism>
<keyword evidence="2" id="KW-1185">Reference proteome</keyword>
<dbReference type="AlphaFoldDB" id="A3KA81"/>
<gene>
    <name evidence="1" type="ORF">SSE37_15648</name>
</gene>
<accession>A3KA81</accession>
<protein>
    <submittedName>
        <fullName evidence="1">Uncharacterized protein</fullName>
    </submittedName>
</protein>
<proteinExistence type="predicted"/>
<dbReference type="Proteomes" id="UP000005713">
    <property type="component" value="Unassembled WGS sequence"/>
</dbReference>
<name>A3KA81_SAGS3</name>
<dbReference type="EMBL" id="AAYA01000021">
    <property type="protein sequence ID" value="EBA05872.1"/>
    <property type="molecule type" value="Genomic_DNA"/>
</dbReference>
<reference evidence="1 2" key="1">
    <citation type="submission" date="2006-06" db="EMBL/GenBank/DDBJ databases">
        <authorList>
            <person name="Moran M.A."/>
            <person name="Ferriera S."/>
            <person name="Johnson J."/>
            <person name="Kravitz S."/>
            <person name="Beeson K."/>
            <person name="Sutton G."/>
            <person name="Rogers Y.-H."/>
            <person name="Friedman R."/>
            <person name="Frazier M."/>
            <person name="Venter J.C."/>
        </authorList>
    </citation>
    <scope>NUCLEOTIDE SEQUENCE [LARGE SCALE GENOMIC DNA]</scope>
    <source>
        <strain evidence="1 2">E-37</strain>
    </source>
</reference>
<sequence>MFGLIRLPILLLIAFVAGIFYERAQQEDSCAAMGGNWMRAGLCALP</sequence>